<dbReference type="PANTHER" id="PTHR46481">
    <property type="entry name" value="ZINC FINGER BED DOMAIN-CONTAINING PROTEIN 4"/>
    <property type="match status" value="1"/>
</dbReference>
<keyword evidence="3" id="KW-0863">Zinc-finger</keyword>
<sequence length="115" mass="13468">MSTIIVDNARYNDVVLRVLKYDFTLKKKSYLSRIGEIVDCIREWVKYLVTLEARIKQFSDIAKQLQLPTKKLILDVPTRWNSTYLMQAVAVGFKEVFPRYGERDQGSNYVLSIED</sequence>
<dbReference type="GO" id="GO:0008270">
    <property type="term" value="F:zinc ion binding"/>
    <property type="evidence" value="ECO:0007669"/>
    <property type="project" value="UniProtKB-KW"/>
</dbReference>
<dbReference type="EMBL" id="CM031812">
    <property type="protein sequence ID" value="KAG6658243.1"/>
    <property type="molecule type" value="Genomic_DNA"/>
</dbReference>
<gene>
    <name evidence="6" type="ORF">CIPAW_04G147100</name>
</gene>
<keyword evidence="2" id="KW-0479">Metal-binding</keyword>
<evidence type="ECO:0000256" key="3">
    <source>
        <dbReference type="ARBA" id="ARBA00022771"/>
    </source>
</evidence>
<keyword evidence="7" id="KW-1185">Reference proteome</keyword>
<protein>
    <submittedName>
        <fullName evidence="6">Uncharacterized protein</fullName>
    </submittedName>
</protein>
<reference evidence="6" key="1">
    <citation type="submission" date="2020-12" db="EMBL/GenBank/DDBJ databases">
        <title>WGS assembly of Carya illinoinensis cv. Pawnee.</title>
        <authorList>
            <person name="Platts A."/>
            <person name="Shu S."/>
            <person name="Wright S."/>
            <person name="Barry K."/>
            <person name="Edger P."/>
            <person name="Pires J.C."/>
            <person name="Schmutz J."/>
        </authorList>
    </citation>
    <scope>NUCLEOTIDE SEQUENCE</scope>
    <source>
        <tissue evidence="6">Leaf</tissue>
    </source>
</reference>
<evidence type="ECO:0000256" key="5">
    <source>
        <dbReference type="ARBA" id="ARBA00023242"/>
    </source>
</evidence>
<evidence type="ECO:0000313" key="6">
    <source>
        <dbReference type="EMBL" id="KAG6658243.1"/>
    </source>
</evidence>
<dbReference type="AlphaFoldDB" id="A0A8T1QVS7"/>
<evidence type="ECO:0000256" key="1">
    <source>
        <dbReference type="ARBA" id="ARBA00004123"/>
    </source>
</evidence>
<dbReference type="InterPro" id="IPR052035">
    <property type="entry name" value="ZnF_BED_domain_contain"/>
</dbReference>
<evidence type="ECO:0000256" key="4">
    <source>
        <dbReference type="ARBA" id="ARBA00022833"/>
    </source>
</evidence>
<accession>A0A8T1QVS7</accession>
<dbReference type="PANTHER" id="PTHR46481:SF10">
    <property type="entry name" value="ZINC FINGER BED DOMAIN-CONTAINING PROTEIN 39"/>
    <property type="match status" value="1"/>
</dbReference>
<keyword evidence="5" id="KW-0539">Nucleus</keyword>
<name>A0A8T1QVS7_CARIL</name>
<dbReference type="GO" id="GO:0005634">
    <property type="term" value="C:nucleus"/>
    <property type="evidence" value="ECO:0007669"/>
    <property type="project" value="UniProtKB-SubCell"/>
</dbReference>
<keyword evidence="4" id="KW-0862">Zinc</keyword>
<evidence type="ECO:0000313" key="7">
    <source>
        <dbReference type="Proteomes" id="UP000811609"/>
    </source>
</evidence>
<evidence type="ECO:0000256" key="2">
    <source>
        <dbReference type="ARBA" id="ARBA00022723"/>
    </source>
</evidence>
<dbReference type="Proteomes" id="UP000811609">
    <property type="component" value="Chromosome 4"/>
</dbReference>
<comment type="caution">
    <text evidence="6">The sequence shown here is derived from an EMBL/GenBank/DDBJ whole genome shotgun (WGS) entry which is preliminary data.</text>
</comment>
<proteinExistence type="predicted"/>
<comment type="subcellular location">
    <subcellularLocation>
        <location evidence="1">Nucleus</location>
    </subcellularLocation>
</comment>
<organism evidence="6 7">
    <name type="scientific">Carya illinoinensis</name>
    <name type="common">Pecan</name>
    <dbReference type="NCBI Taxonomy" id="32201"/>
    <lineage>
        <taxon>Eukaryota</taxon>
        <taxon>Viridiplantae</taxon>
        <taxon>Streptophyta</taxon>
        <taxon>Embryophyta</taxon>
        <taxon>Tracheophyta</taxon>
        <taxon>Spermatophyta</taxon>
        <taxon>Magnoliopsida</taxon>
        <taxon>eudicotyledons</taxon>
        <taxon>Gunneridae</taxon>
        <taxon>Pentapetalae</taxon>
        <taxon>rosids</taxon>
        <taxon>fabids</taxon>
        <taxon>Fagales</taxon>
        <taxon>Juglandaceae</taxon>
        <taxon>Carya</taxon>
    </lineage>
</organism>